<evidence type="ECO:0000256" key="2">
    <source>
        <dbReference type="ARBA" id="ARBA00022694"/>
    </source>
</evidence>
<keyword evidence="2 7" id="KW-0819">tRNA processing</keyword>
<name>A0ABY6CV84_9BACT</name>
<gene>
    <name evidence="7 9" type="primary">rnpA</name>
    <name evidence="9" type="ORF">N6H18_08125</name>
</gene>
<evidence type="ECO:0000256" key="4">
    <source>
        <dbReference type="ARBA" id="ARBA00022759"/>
    </source>
</evidence>
<evidence type="ECO:0000256" key="6">
    <source>
        <dbReference type="ARBA" id="ARBA00022884"/>
    </source>
</evidence>
<dbReference type="PROSITE" id="PS00648">
    <property type="entry name" value="RIBONUCLEASE_P"/>
    <property type="match status" value="1"/>
</dbReference>
<dbReference type="InterPro" id="IPR014721">
    <property type="entry name" value="Ribsml_uS5_D2-typ_fold_subgr"/>
</dbReference>
<dbReference type="PANTHER" id="PTHR33992">
    <property type="entry name" value="RIBONUCLEASE P PROTEIN COMPONENT"/>
    <property type="match status" value="1"/>
</dbReference>
<dbReference type="RefSeq" id="WP_262311336.1">
    <property type="nucleotide sequence ID" value="NZ_CP106679.1"/>
</dbReference>
<keyword evidence="10" id="KW-1185">Reference proteome</keyword>
<reference evidence="9" key="1">
    <citation type="submission" date="2022-09" db="EMBL/GenBank/DDBJ databases">
        <title>Comparative genomics and taxonomic characterization of three novel marine species of genus Reichenbachiella exhibiting antioxidant and polysaccharide degradation activities.</title>
        <authorList>
            <person name="Muhammad N."/>
            <person name="Lee Y.-J."/>
            <person name="Ko J."/>
            <person name="Kim S.-G."/>
        </authorList>
    </citation>
    <scope>NUCLEOTIDE SEQUENCE</scope>
    <source>
        <strain evidence="9">BKB1-1</strain>
    </source>
</reference>
<organism evidence="9 10">
    <name type="scientific">Reichenbachiella agarivorans</name>
    <dbReference type="NCBI Taxonomy" id="2979464"/>
    <lineage>
        <taxon>Bacteria</taxon>
        <taxon>Pseudomonadati</taxon>
        <taxon>Bacteroidota</taxon>
        <taxon>Cytophagia</taxon>
        <taxon>Cytophagales</taxon>
        <taxon>Reichenbachiellaceae</taxon>
        <taxon>Reichenbachiella</taxon>
    </lineage>
</organism>
<evidence type="ECO:0000256" key="3">
    <source>
        <dbReference type="ARBA" id="ARBA00022722"/>
    </source>
</evidence>
<comment type="function">
    <text evidence="1 7">RNaseP catalyzes the removal of the 5'-leader sequence from pre-tRNA to produce the mature 5'-terminus. It can also cleave other RNA substrates such as 4.5S RNA. The protein component plays an auxiliary but essential role in vivo by binding to the 5'-leader sequence and broadening the substrate specificity of the ribozyme.</text>
</comment>
<keyword evidence="4 7" id="KW-0255">Endonuclease</keyword>
<dbReference type="SUPFAM" id="SSF54211">
    <property type="entry name" value="Ribosomal protein S5 domain 2-like"/>
    <property type="match status" value="1"/>
</dbReference>
<dbReference type="Pfam" id="PF00825">
    <property type="entry name" value="Ribonuclease_P"/>
    <property type="match status" value="1"/>
</dbReference>
<proteinExistence type="inferred from homology"/>
<dbReference type="EMBL" id="CP106679">
    <property type="protein sequence ID" value="UXP33910.1"/>
    <property type="molecule type" value="Genomic_DNA"/>
</dbReference>
<evidence type="ECO:0000256" key="7">
    <source>
        <dbReference type="HAMAP-Rule" id="MF_00227"/>
    </source>
</evidence>
<evidence type="ECO:0000256" key="1">
    <source>
        <dbReference type="ARBA" id="ARBA00002663"/>
    </source>
</evidence>
<dbReference type="InterPro" id="IPR000100">
    <property type="entry name" value="RNase_P"/>
</dbReference>
<keyword evidence="6 7" id="KW-0694">RNA-binding</keyword>
<sequence length="132" mass="15464">MKEVTNSQKLHGFSKEERLHSKKEIDALFTKGASFYLYPFSVRFLPRESAPSCHQVLISVSKRNFKRAVDRNRIKRLIRESYRLNKQLLSDVDPYLSIAYIYTAKDILTFALIEKKLIASLKRLLSEKEKLV</sequence>
<protein>
    <recommendedName>
        <fullName evidence="7 8">Ribonuclease P protein component</fullName>
        <shortName evidence="7">RNase P protein</shortName>
        <shortName evidence="7">RNaseP protein</shortName>
        <ecNumber evidence="7 8">3.1.26.5</ecNumber>
    </recommendedName>
    <alternativeName>
        <fullName evidence="7">Protein C5</fullName>
    </alternativeName>
</protein>
<keyword evidence="5 7" id="KW-0378">Hydrolase</keyword>
<accession>A0ABY6CV84</accession>
<dbReference type="InterPro" id="IPR020568">
    <property type="entry name" value="Ribosomal_Su5_D2-typ_SF"/>
</dbReference>
<comment type="subunit">
    <text evidence="7">Consists of a catalytic RNA component (M1 or rnpB) and a protein subunit.</text>
</comment>
<comment type="catalytic activity">
    <reaction evidence="7">
        <text>Endonucleolytic cleavage of RNA, removing 5'-extranucleotides from tRNA precursor.</text>
        <dbReference type="EC" id="3.1.26.5"/>
    </reaction>
</comment>
<dbReference type="Gene3D" id="3.30.230.10">
    <property type="match status" value="1"/>
</dbReference>
<evidence type="ECO:0000256" key="8">
    <source>
        <dbReference type="NCBIfam" id="TIGR00188"/>
    </source>
</evidence>
<dbReference type="HAMAP" id="MF_00227">
    <property type="entry name" value="RNase_P"/>
    <property type="match status" value="1"/>
</dbReference>
<evidence type="ECO:0000313" key="10">
    <source>
        <dbReference type="Proteomes" id="UP001065174"/>
    </source>
</evidence>
<dbReference type="Proteomes" id="UP001065174">
    <property type="component" value="Chromosome"/>
</dbReference>
<dbReference type="EC" id="3.1.26.5" evidence="7 8"/>
<dbReference type="GO" id="GO:0004526">
    <property type="term" value="F:ribonuclease P activity"/>
    <property type="evidence" value="ECO:0007669"/>
    <property type="project" value="UniProtKB-EC"/>
</dbReference>
<dbReference type="NCBIfam" id="TIGR00188">
    <property type="entry name" value="rnpA"/>
    <property type="match status" value="1"/>
</dbReference>
<evidence type="ECO:0000313" key="9">
    <source>
        <dbReference type="EMBL" id="UXP33910.1"/>
    </source>
</evidence>
<evidence type="ECO:0000256" key="5">
    <source>
        <dbReference type="ARBA" id="ARBA00022801"/>
    </source>
</evidence>
<keyword evidence="3 7" id="KW-0540">Nuclease</keyword>
<dbReference type="InterPro" id="IPR020539">
    <property type="entry name" value="RNase_P_CS"/>
</dbReference>
<comment type="similarity">
    <text evidence="7">Belongs to the RnpA family.</text>
</comment>
<dbReference type="PANTHER" id="PTHR33992:SF1">
    <property type="entry name" value="RIBONUCLEASE P PROTEIN COMPONENT"/>
    <property type="match status" value="1"/>
</dbReference>